<reference evidence="13 14" key="1">
    <citation type="journal article" date="2006" name="Genome Res.">
        <title>Skewed genomic variability in strains of the toxigenic bacterial pathogen, Clostridium perfringens.</title>
        <authorList>
            <person name="Myers G.S."/>
            <person name="Rasko D.A."/>
            <person name="Cheung J.K."/>
            <person name="Ravel J."/>
            <person name="Seshadri R."/>
            <person name="Deboy R.T."/>
            <person name="Ren Q."/>
            <person name="Varga J."/>
            <person name="Awad M.M."/>
            <person name="Brinkac L.M."/>
            <person name="Daugherty S.C."/>
            <person name="Haft D.H."/>
            <person name="Dodson R.J."/>
            <person name="Madupu R."/>
            <person name="Nelson W.C."/>
            <person name="Rosovitz M.J."/>
            <person name="Sullivan S.A."/>
            <person name="Khouri H."/>
            <person name="Dimitrov G.I."/>
            <person name="Watkins K.L."/>
            <person name="Mulligan S."/>
            <person name="Benton J."/>
            <person name="Radune D."/>
            <person name="Fisher D.J."/>
            <person name="Atkins H.S."/>
            <person name="Hiscox T."/>
            <person name="Jost B.H."/>
            <person name="Billington S.J."/>
            <person name="Songer J.G."/>
            <person name="McClane B.A."/>
            <person name="Titball R.W."/>
            <person name="Rood J.I."/>
            <person name="Melville S.B."/>
            <person name="Paulsen I.T."/>
        </authorList>
    </citation>
    <scope>NUCLEOTIDE SEQUENCE [LARGE SCALE GENOMIC DNA]</scope>
    <source>
        <strain evidence="14">ATCC 13124 / DSM 756 / JCM 1290 / NCIMB 6125 / NCTC 8237 / S 107 / Type A</strain>
    </source>
</reference>
<dbReference type="PROSITE" id="PS51371">
    <property type="entry name" value="CBS"/>
    <property type="match status" value="2"/>
</dbReference>
<dbReference type="EMBL" id="CP000246">
    <property type="protein sequence ID" value="ABG84237.1"/>
    <property type="molecule type" value="Genomic_DNA"/>
</dbReference>
<feature type="domain" description="CBS" evidence="11">
    <location>
        <begin position="207"/>
        <end position="268"/>
    </location>
</feature>
<evidence type="ECO:0000256" key="9">
    <source>
        <dbReference type="PROSITE-ProRule" id="PRU01193"/>
    </source>
</evidence>
<evidence type="ECO:0000256" key="8">
    <source>
        <dbReference type="PROSITE-ProRule" id="PRU00703"/>
    </source>
</evidence>
<dbReference type="PANTHER" id="PTHR22777:SF17">
    <property type="entry name" value="UPF0053 PROTEIN SLL0260"/>
    <property type="match status" value="1"/>
</dbReference>
<dbReference type="eggNOG" id="COG1253">
    <property type="taxonomic scope" value="Bacteria"/>
</dbReference>
<evidence type="ECO:0000259" key="12">
    <source>
        <dbReference type="PROSITE" id="PS51846"/>
    </source>
</evidence>
<evidence type="ECO:0000256" key="3">
    <source>
        <dbReference type="ARBA" id="ARBA00022692"/>
    </source>
</evidence>
<dbReference type="InterPro" id="IPR005170">
    <property type="entry name" value="Transptr-assoc_dom"/>
</dbReference>
<evidence type="ECO:0000256" key="7">
    <source>
        <dbReference type="ARBA" id="ARBA00023136"/>
    </source>
</evidence>
<feature type="transmembrane region" description="Helical" evidence="10">
    <location>
        <begin position="90"/>
        <end position="110"/>
    </location>
</feature>
<dbReference type="InterPro" id="IPR036318">
    <property type="entry name" value="FAD-bd_PCMH-like_sf"/>
</dbReference>
<keyword evidence="14" id="KW-1185">Reference proteome</keyword>
<dbReference type="SMART" id="SM01091">
    <property type="entry name" value="CorC_HlyC"/>
    <property type="match status" value="1"/>
</dbReference>
<dbReference type="InterPro" id="IPR016169">
    <property type="entry name" value="FAD-bd_PCMH_sub2"/>
</dbReference>
<dbReference type="InterPro" id="IPR044751">
    <property type="entry name" value="Ion_transp-like_CBS"/>
</dbReference>
<dbReference type="RefSeq" id="WP_011590037.1">
    <property type="nucleotide sequence ID" value="NC_008261.1"/>
</dbReference>
<evidence type="ECO:0000313" key="13">
    <source>
        <dbReference type="EMBL" id="ABG84237.1"/>
    </source>
</evidence>
<dbReference type="GO" id="GO:0005886">
    <property type="term" value="C:plasma membrane"/>
    <property type="evidence" value="ECO:0007669"/>
    <property type="project" value="TreeGrafter"/>
</dbReference>
<feature type="domain" description="CBS" evidence="11">
    <location>
        <begin position="271"/>
        <end position="328"/>
    </location>
</feature>
<name>A0A0H2YUH1_CLOP1</name>
<dbReference type="PaxDb" id="195103-CPF_0036"/>
<evidence type="ECO:0000256" key="2">
    <source>
        <dbReference type="ARBA" id="ARBA00006337"/>
    </source>
</evidence>
<keyword evidence="4" id="KW-0677">Repeat</keyword>
<dbReference type="SUPFAM" id="SSF54631">
    <property type="entry name" value="CBS-domain pair"/>
    <property type="match status" value="1"/>
</dbReference>
<evidence type="ECO:0000256" key="4">
    <source>
        <dbReference type="ARBA" id="ARBA00022737"/>
    </source>
</evidence>
<comment type="similarity">
    <text evidence="2">Belongs to the UPF0053 family.</text>
</comment>
<dbReference type="CDD" id="cd04590">
    <property type="entry name" value="CBS_pair_CorC_HlyC_assoc"/>
    <property type="match status" value="1"/>
</dbReference>
<evidence type="ECO:0000256" key="10">
    <source>
        <dbReference type="SAM" id="Phobius"/>
    </source>
</evidence>
<dbReference type="Gene3D" id="3.30.465.10">
    <property type="match status" value="1"/>
</dbReference>
<keyword evidence="5 9" id="KW-1133">Transmembrane helix</keyword>
<feature type="transmembrane region" description="Helical" evidence="10">
    <location>
        <begin position="60"/>
        <end position="84"/>
    </location>
</feature>
<keyword evidence="7 9" id="KW-0472">Membrane</keyword>
<dbReference type="Gene3D" id="3.10.580.10">
    <property type="entry name" value="CBS-domain"/>
    <property type="match status" value="1"/>
</dbReference>
<evidence type="ECO:0000256" key="6">
    <source>
        <dbReference type="ARBA" id="ARBA00023122"/>
    </source>
</evidence>
<keyword evidence="6 8" id="KW-0129">CBS domain</keyword>
<feature type="domain" description="CNNM transmembrane" evidence="12">
    <location>
        <begin position="1"/>
        <end position="188"/>
    </location>
</feature>
<dbReference type="Pfam" id="PF00571">
    <property type="entry name" value="CBS"/>
    <property type="match status" value="2"/>
</dbReference>
<dbReference type="Proteomes" id="UP000001823">
    <property type="component" value="Chromosome"/>
</dbReference>
<proteinExistence type="inferred from homology"/>
<dbReference type="InterPro" id="IPR000644">
    <property type="entry name" value="CBS_dom"/>
</dbReference>
<dbReference type="PROSITE" id="PS51846">
    <property type="entry name" value="CNNM"/>
    <property type="match status" value="1"/>
</dbReference>
<feature type="transmembrane region" description="Helical" evidence="10">
    <location>
        <begin position="122"/>
        <end position="144"/>
    </location>
</feature>
<evidence type="ECO:0000256" key="1">
    <source>
        <dbReference type="ARBA" id="ARBA00004141"/>
    </source>
</evidence>
<dbReference type="SMART" id="SM00116">
    <property type="entry name" value="CBS"/>
    <property type="match status" value="2"/>
</dbReference>
<keyword evidence="3 9" id="KW-0812">Transmembrane</keyword>
<dbReference type="SUPFAM" id="SSF56176">
    <property type="entry name" value="FAD-binding/transporter-associated domain-like"/>
    <property type="match status" value="1"/>
</dbReference>
<accession>A0A0H2YUH1</accession>
<dbReference type="PANTHER" id="PTHR22777">
    <property type="entry name" value="HEMOLYSIN-RELATED"/>
    <property type="match status" value="1"/>
</dbReference>
<dbReference type="KEGG" id="cpf:CPF_0036"/>
<evidence type="ECO:0000313" key="14">
    <source>
        <dbReference type="Proteomes" id="UP000001823"/>
    </source>
</evidence>
<dbReference type="AlphaFoldDB" id="A0A0H2YUH1"/>
<dbReference type="Pfam" id="PF03471">
    <property type="entry name" value="CorC_HlyC"/>
    <property type="match status" value="1"/>
</dbReference>
<dbReference type="HOGENOM" id="CLU_015237_4_1_9"/>
<dbReference type="Pfam" id="PF01595">
    <property type="entry name" value="CNNM"/>
    <property type="match status" value="1"/>
</dbReference>
<dbReference type="STRING" id="195103.CPF_0036"/>
<comment type="subcellular location">
    <subcellularLocation>
        <location evidence="1">Membrane</location>
        <topology evidence="1">Multi-pass membrane protein</topology>
    </subcellularLocation>
</comment>
<organism evidence="13 14">
    <name type="scientific">Clostridium perfringens (strain ATCC 13124 / DSM 756 / JCM 1290 / NCIMB 6125 / NCTC 8237 / Type A)</name>
    <dbReference type="NCBI Taxonomy" id="195103"/>
    <lineage>
        <taxon>Bacteria</taxon>
        <taxon>Bacillati</taxon>
        <taxon>Bacillota</taxon>
        <taxon>Clostridia</taxon>
        <taxon>Eubacteriales</taxon>
        <taxon>Clostridiaceae</taxon>
        <taxon>Clostridium</taxon>
    </lineage>
</organism>
<evidence type="ECO:0000256" key="5">
    <source>
        <dbReference type="ARBA" id="ARBA00022989"/>
    </source>
</evidence>
<dbReference type="InterPro" id="IPR002550">
    <property type="entry name" value="CNNM"/>
</dbReference>
<dbReference type="InterPro" id="IPR046342">
    <property type="entry name" value="CBS_dom_sf"/>
</dbReference>
<sequence length="421" mass="47463">MDPYTFQIVLLIILIILSGFFSASETALMALSRIRVRHMVDEEIKGAKLLEKLLEDPNKLLGGILIGNNIVNIGASSLASTLAFRIFGDGGVALATGVMTILVLIFGEITPKSLAKQNAEKVSLAVAPIINIVVTIFKPLVWLFSSVSSLIVRLLGGDLNKSEPFITEEELKTMVDVSEEEGVLEVEEKEMIFNVFEFGDLQVKDIMVQRVNVIAVNVTATYEEVLKVIKEQQFSRIPVYNESIDDIVGILNVKDLILLDSDEENFNVTEYMREPFRTFEFKKITELFAEMKTTRNHIAVVLDEYGGTVGIVTIEDLIEEIVGDIEDEYDERDKDIEVIKENEFVVDGSTRLSDLSDMIGFEIESEEFDSIGGYVIGYLGRMPKVGEEIKTNDFRVIVEELDRNRVKKVRVYTYKREKEES</sequence>
<evidence type="ECO:0000259" key="11">
    <source>
        <dbReference type="PROSITE" id="PS51371"/>
    </source>
</evidence>
<protein>
    <submittedName>
        <fullName evidence="13">Transporter</fullName>
    </submittedName>
</protein>
<dbReference type="GO" id="GO:0050660">
    <property type="term" value="F:flavin adenine dinucleotide binding"/>
    <property type="evidence" value="ECO:0007669"/>
    <property type="project" value="InterPro"/>
</dbReference>
<gene>
    <name evidence="13" type="ordered locus">CPF_0036</name>
</gene>
<dbReference type="FunFam" id="3.10.580.10:FF:000002">
    <property type="entry name" value="Magnesium/cobalt efflux protein CorC"/>
    <property type="match status" value="1"/>
</dbReference>
<feature type="transmembrane region" description="Helical" evidence="10">
    <location>
        <begin position="6"/>
        <end position="31"/>
    </location>
</feature>